<dbReference type="EMBL" id="LN890655">
    <property type="protein sequence ID" value="CUS02063.2"/>
    <property type="molecule type" value="Genomic_DNA"/>
</dbReference>
<protein>
    <submittedName>
        <fullName evidence="1">Uncharacterized protein</fullName>
    </submittedName>
</protein>
<reference evidence="1" key="1">
    <citation type="submission" date="2016-01" db="EMBL/GenBank/DDBJ databases">
        <authorList>
            <person name="Mcilroy J.S."/>
            <person name="Karst M S."/>
            <person name="Albertsen M."/>
        </authorList>
    </citation>
    <scope>NUCLEOTIDE SEQUENCE</scope>
    <source>
        <strain evidence="1">Cfx-K</strain>
    </source>
</reference>
<dbReference type="AlphaFoldDB" id="A0A170PDJ5"/>
<evidence type="ECO:0000313" key="2">
    <source>
        <dbReference type="Proteomes" id="UP000215027"/>
    </source>
</evidence>
<sequence length="57" mass="6288">MRVQLTVRGLFRLCAGFGAYRLLWGQRIASFGAGGKGTMLPLNTTRARCCRQQATAR</sequence>
<dbReference type="Proteomes" id="UP000215027">
    <property type="component" value="Chromosome I"/>
</dbReference>
<accession>A0A170PDJ5</accession>
<dbReference type="KEGG" id="pbf:CFX0092_A0182"/>
<organism evidence="1 2">
    <name type="scientific">Candidatus Promineifilum breve</name>
    <dbReference type="NCBI Taxonomy" id="1806508"/>
    <lineage>
        <taxon>Bacteria</taxon>
        <taxon>Bacillati</taxon>
        <taxon>Chloroflexota</taxon>
        <taxon>Ardenticatenia</taxon>
        <taxon>Candidatus Promineifilales</taxon>
        <taxon>Candidatus Promineifilaceae</taxon>
        <taxon>Candidatus Promineifilum</taxon>
    </lineage>
</organism>
<keyword evidence="2" id="KW-1185">Reference proteome</keyword>
<proteinExistence type="predicted"/>
<evidence type="ECO:0000313" key="1">
    <source>
        <dbReference type="EMBL" id="CUS02063.2"/>
    </source>
</evidence>
<gene>
    <name evidence="1" type="ORF">CFX0092_A0182</name>
</gene>
<name>A0A170PDJ5_9CHLR</name>